<evidence type="ECO:0000256" key="7">
    <source>
        <dbReference type="ARBA" id="ARBA00022982"/>
    </source>
</evidence>
<keyword evidence="8 10" id="KW-1133">Transmembrane helix</keyword>
<keyword evidence="10" id="KW-1003">Cell membrane</keyword>
<proteinExistence type="inferred from homology"/>
<protein>
    <recommendedName>
        <fullName evidence="10">Ion-translocating oxidoreductase complex subunit D</fullName>
        <ecNumber evidence="10">7.-.-.-</ecNumber>
    </recommendedName>
    <alternativeName>
        <fullName evidence="10">Rnf electron transport complex subunit D</fullName>
    </alternativeName>
</protein>
<name>A0A4R9C2U4_9FIRM</name>
<keyword evidence="5 10" id="KW-0812">Transmembrane</keyword>
<comment type="similarity">
    <text evidence="10">Belongs to the NqrB/RnfD family.</text>
</comment>
<sequence length="305" mass="33891">MRYTLNISTFHAPHIRNKKSTQIVMLDVIIAMLPALFASIYYFGLRSLYLILVSVTACVLSESVMQKLLHKKVRVRDLSAVVTGILLAFNLPVTFPFWMTILGAIFSIVIVKELFGGIGQNFMNPALAGRAFLMITWPTQMTNFTIDGVASATPLGRKPVEFLELFLGNIPGTIGEVSKLAIILGLVYLVARGVIKLRMPLTYFFGSAFFLFILKYDVIDTFYQLFSGGIILAAVFMITDYSSSPMTPKGQYIYSLGAALLTVLIRIYGGYPEGVSFAILIMNVFVPLIDKYVKTRVFGIKEAKK</sequence>
<evidence type="ECO:0000256" key="5">
    <source>
        <dbReference type="ARBA" id="ARBA00022692"/>
    </source>
</evidence>
<feature type="transmembrane region" description="Helical" evidence="10">
    <location>
        <begin position="73"/>
        <end position="91"/>
    </location>
</feature>
<keyword evidence="11" id="KW-0830">Ubiquinone</keyword>
<feature type="transmembrane region" description="Helical" evidence="10">
    <location>
        <begin position="166"/>
        <end position="190"/>
    </location>
</feature>
<comment type="function">
    <text evidence="10">Part of a membrane-bound complex that couples electron transfer with translocation of ions across the membrane.</text>
</comment>
<keyword evidence="12" id="KW-1185">Reference proteome</keyword>
<keyword evidence="6 10" id="KW-1278">Translocase</keyword>
<keyword evidence="7 10" id="KW-0249">Electron transport</keyword>
<dbReference type="HAMAP" id="MF_00462">
    <property type="entry name" value="RsxD_RnfD"/>
    <property type="match status" value="1"/>
</dbReference>
<evidence type="ECO:0000256" key="10">
    <source>
        <dbReference type="HAMAP-Rule" id="MF_00462"/>
    </source>
</evidence>
<feature type="transmembrane region" description="Helical" evidence="10">
    <location>
        <begin position="48"/>
        <end position="66"/>
    </location>
</feature>
<dbReference type="GO" id="GO:0005886">
    <property type="term" value="C:plasma membrane"/>
    <property type="evidence" value="ECO:0007669"/>
    <property type="project" value="UniProtKB-SubCell"/>
</dbReference>
<feature type="transmembrane region" description="Helical" evidence="10">
    <location>
        <begin position="222"/>
        <end position="239"/>
    </location>
</feature>
<evidence type="ECO:0000313" key="11">
    <source>
        <dbReference type="EMBL" id="TFF67465.1"/>
    </source>
</evidence>
<feature type="transmembrane region" description="Helical" evidence="10">
    <location>
        <begin position="21"/>
        <end position="42"/>
    </location>
</feature>
<comment type="caution">
    <text evidence="11">The sequence shown here is derived from an EMBL/GenBank/DDBJ whole genome shotgun (WGS) entry which is preliminary data.</text>
</comment>
<evidence type="ECO:0000256" key="1">
    <source>
        <dbReference type="ARBA" id="ARBA00022448"/>
    </source>
</evidence>
<keyword evidence="3 10" id="KW-0285">Flavoprotein</keyword>
<keyword evidence="2 10" id="KW-0597">Phosphoprotein</keyword>
<dbReference type="PANTHER" id="PTHR30578">
    <property type="entry name" value="ELECTRON TRANSPORT COMPLEX PROTEIN RNFD"/>
    <property type="match status" value="1"/>
</dbReference>
<dbReference type="PANTHER" id="PTHR30578:SF0">
    <property type="entry name" value="ION-TRANSLOCATING OXIDOREDUCTASE COMPLEX SUBUNIT D"/>
    <property type="match status" value="1"/>
</dbReference>
<dbReference type="RefSeq" id="WP_134711946.1">
    <property type="nucleotide sequence ID" value="NZ_CP119081.1"/>
</dbReference>
<dbReference type="EC" id="7.-.-.-" evidence="10"/>
<dbReference type="GO" id="GO:0055085">
    <property type="term" value="P:transmembrane transport"/>
    <property type="evidence" value="ECO:0007669"/>
    <property type="project" value="InterPro"/>
</dbReference>
<keyword evidence="4 10" id="KW-0288">FMN</keyword>
<feature type="transmembrane region" description="Helical" evidence="10">
    <location>
        <begin position="197"/>
        <end position="216"/>
    </location>
</feature>
<dbReference type="GO" id="GO:0022900">
    <property type="term" value="P:electron transport chain"/>
    <property type="evidence" value="ECO:0007669"/>
    <property type="project" value="UniProtKB-UniRule"/>
</dbReference>
<evidence type="ECO:0000256" key="4">
    <source>
        <dbReference type="ARBA" id="ARBA00022643"/>
    </source>
</evidence>
<comment type="subunit">
    <text evidence="10">The complex is composed of six subunits: RnfA, RnfB, RnfC, RnfD, RnfE and RnfG.</text>
</comment>
<dbReference type="Proteomes" id="UP000297454">
    <property type="component" value="Unassembled WGS sequence"/>
</dbReference>
<dbReference type="InterPro" id="IPR011303">
    <property type="entry name" value="RnfD_bac"/>
</dbReference>
<evidence type="ECO:0000256" key="2">
    <source>
        <dbReference type="ARBA" id="ARBA00022553"/>
    </source>
</evidence>
<gene>
    <name evidence="10" type="primary">rnfD</name>
    <name evidence="11" type="ORF">EQF91_00655</name>
</gene>
<organism evidence="11 12">
    <name type="scientific">Helcococcus ovis</name>
    <dbReference type="NCBI Taxonomy" id="72026"/>
    <lineage>
        <taxon>Bacteria</taxon>
        <taxon>Bacillati</taxon>
        <taxon>Bacillota</taxon>
        <taxon>Tissierellia</taxon>
        <taxon>Tissierellales</taxon>
        <taxon>Peptoniphilaceae</taxon>
        <taxon>Helcococcus</taxon>
    </lineage>
</organism>
<feature type="modified residue" description="FMN phosphoryl threonine" evidence="10">
    <location>
        <position position="153"/>
    </location>
</feature>
<dbReference type="InterPro" id="IPR004338">
    <property type="entry name" value="NqrB/RnfD"/>
</dbReference>
<dbReference type="GeneID" id="97030642"/>
<evidence type="ECO:0000256" key="6">
    <source>
        <dbReference type="ARBA" id="ARBA00022967"/>
    </source>
</evidence>
<feature type="transmembrane region" description="Helical" evidence="10">
    <location>
        <begin position="275"/>
        <end position="293"/>
    </location>
</feature>
<dbReference type="Pfam" id="PF03116">
    <property type="entry name" value="NQR2_RnfD_RnfE"/>
    <property type="match status" value="1"/>
</dbReference>
<evidence type="ECO:0000256" key="3">
    <source>
        <dbReference type="ARBA" id="ARBA00022630"/>
    </source>
</evidence>
<feature type="transmembrane region" description="Helical" evidence="10">
    <location>
        <begin position="127"/>
        <end position="146"/>
    </location>
</feature>
<reference evidence="11 12" key="1">
    <citation type="submission" date="2019-01" db="EMBL/GenBank/DDBJ databases">
        <title>Draft Genome Sequences of Helcococcus ovis Strains Isolated from the Uterus and Vagina of Dairy Cows with Metritis.</title>
        <authorList>
            <person name="Cunha F."/>
            <person name="Jeon S.J."/>
            <person name="Kutzer P."/>
            <person name="Galvao K.N."/>
        </authorList>
    </citation>
    <scope>NUCLEOTIDE SEQUENCE [LARGE SCALE GENOMIC DNA]</scope>
    <source>
        <strain evidence="11 12">KG-37</strain>
    </source>
</reference>
<keyword evidence="9 10" id="KW-0472">Membrane</keyword>
<evidence type="ECO:0000256" key="8">
    <source>
        <dbReference type="ARBA" id="ARBA00022989"/>
    </source>
</evidence>
<evidence type="ECO:0000256" key="9">
    <source>
        <dbReference type="ARBA" id="ARBA00023136"/>
    </source>
</evidence>
<dbReference type="AlphaFoldDB" id="A0A4R9C2U4"/>
<keyword evidence="1 10" id="KW-0813">Transport</keyword>
<comment type="cofactor">
    <cofactor evidence="10">
        <name>FMN</name>
        <dbReference type="ChEBI" id="CHEBI:58210"/>
    </cofactor>
</comment>
<evidence type="ECO:0000313" key="12">
    <source>
        <dbReference type="Proteomes" id="UP000297454"/>
    </source>
</evidence>
<comment type="subcellular location">
    <subcellularLocation>
        <location evidence="10">Cell membrane</location>
        <topology evidence="10">Multi-pass membrane protein</topology>
    </subcellularLocation>
</comment>
<accession>A0A4R9C2U4</accession>
<dbReference type="OrthoDB" id="9776359at2"/>
<dbReference type="EMBL" id="SCFR01000002">
    <property type="protein sequence ID" value="TFF67465.1"/>
    <property type="molecule type" value="Genomic_DNA"/>
</dbReference>